<dbReference type="EMBL" id="SODF01000001">
    <property type="protein sequence ID" value="TDW24245.1"/>
    <property type="molecule type" value="Genomic_DNA"/>
</dbReference>
<comment type="caution">
    <text evidence="2">The sequence shown here is derived from an EMBL/GenBank/DDBJ whole genome shotgun (WGS) entry which is preliminary data.</text>
</comment>
<evidence type="ECO:0000256" key="1">
    <source>
        <dbReference type="SAM" id="MobiDB-lite"/>
    </source>
</evidence>
<dbReference type="Proteomes" id="UP000295447">
    <property type="component" value="Unassembled WGS sequence"/>
</dbReference>
<dbReference type="AlphaFoldDB" id="A0A4R8A214"/>
<name>A0A4R8A214_9ACTN</name>
<gene>
    <name evidence="2" type="ORF">EV650_3117</name>
</gene>
<protein>
    <submittedName>
        <fullName evidence="2">Uncharacterized protein</fullName>
    </submittedName>
</protein>
<evidence type="ECO:0000313" key="2">
    <source>
        <dbReference type="EMBL" id="TDW24245.1"/>
    </source>
</evidence>
<evidence type="ECO:0000313" key="3">
    <source>
        <dbReference type="Proteomes" id="UP000295447"/>
    </source>
</evidence>
<proteinExistence type="predicted"/>
<feature type="compositionally biased region" description="Polar residues" evidence="1">
    <location>
        <begin position="370"/>
        <end position="384"/>
    </location>
</feature>
<organism evidence="2 3">
    <name type="scientific">Kribbella kalugense</name>
    <dbReference type="NCBI Taxonomy" id="2512221"/>
    <lineage>
        <taxon>Bacteria</taxon>
        <taxon>Bacillati</taxon>
        <taxon>Actinomycetota</taxon>
        <taxon>Actinomycetes</taxon>
        <taxon>Propionibacteriales</taxon>
        <taxon>Kribbellaceae</taxon>
        <taxon>Kribbella</taxon>
    </lineage>
</organism>
<feature type="region of interest" description="Disordered" evidence="1">
    <location>
        <begin position="345"/>
        <end position="384"/>
    </location>
</feature>
<reference evidence="2 3" key="1">
    <citation type="submission" date="2019-03" db="EMBL/GenBank/DDBJ databases">
        <title>Genomic Encyclopedia of Type Strains, Phase III (KMG-III): the genomes of soil and plant-associated and newly described type strains.</title>
        <authorList>
            <person name="Whitman W."/>
        </authorList>
    </citation>
    <scope>NUCLEOTIDE SEQUENCE [LARGE SCALE GENOMIC DNA]</scope>
    <source>
        <strain evidence="2 3">VKM Ac-2570</strain>
    </source>
</reference>
<sequence length="384" mass="40209">MSDLLRKLHARIAVRMPDVPALKDDEQRYAYARSGRTRVREDGVVQIGRRDEAVLRRLAEQPDNPIQDTRLRERTVAALENVMAAQVQRMTNPVGSPQSNFRTRVVARESAEGVAAGIGAGALAGGGVGLAAMTPIGKALFVQPVLDLAHDVARFAPEVAAAMQTTPAPWLAAVSVGGSVGSILVSNVLARSGNNVLARPVERAWVQAEGPAISREVGVGAALPELEQNFAARATPLTATAHRLGDELAQHTELDKAHALGLVIGVPPAERAGALVDALVNRNNLPPLAPEDRERAIDRVYRAIGRETSPIPLPNTTSAVTSAFASLASPGATTDAAQDRTTRTALSALPPAGSSTQSQTADGARGNAGGRQSAQQTLNNGRQL</sequence>
<keyword evidence="3" id="KW-1185">Reference proteome</keyword>
<accession>A0A4R8A214</accession>